<evidence type="ECO:0000313" key="4">
    <source>
        <dbReference type="Proteomes" id="UP000750502"/>
    </source>
</evidence>
<feature type="region of interest" description="Disordered" evidence="1">
    <location>
        <begin position="592"/>
        <end position="617"/>
    </location>
</feature>
<dbReference type="OrthoDB" id="2963168at2759"/>
<feature type="compositionally biased region" description="Low complexity" evidence="1">
    <location>
        <begin position="524"/>
        <end position="535"/>
    </location>
</feature>
<feature type="region of interest" description="Disordered" evidence="1">
    <location>
        <begin position="442"/>
        <end position="568"/>
    </location>
</feature>
<organism evidence="3 4">
    <name type="scientific">Fusarium xylarioides</name>
    <dbReference type="NCBI Taxonomy" id="221167"/>
    <lineage>
        <taxon>Eukaryota</taxon>
        <taxon>Fungi</taxon>
        <taxon>Dikarya</taxon>
        <taxon>Ascomycota</taxon>
        <taxon>Pezizomycotina</taxon>
        <taxon>Sordariomycetes</taxon>
        <taxon>Hypocreomycetidae</taxon>
        <taxon>Hypocreales</taxon>
        <taxon>Nectriaceae</taxon>
        <taxon>Fusarium</taxon>
        <taxon>Fusarium fujikuroi species complex</taxon>
    </lineage>
</organism>
<evidence type="ECO:0000313" key="3">
    <source>
        <dbReference type="EMBL" id="KAG5761508.1"/>
    </source>
</evidence>
<feature type="compositionally biased region" description="Polar residues" evidence="1">
    <location>
        <begin position="602"/>
        <end position="616"/>
    </location>
</feature>
<dbReference type="Pfam" id="PF17111">
    <property type="entry name" value="PigL_N"/>
    <property type="match status" value="1"/>
</dbReference>
<feature type="compositionally biased region" description="Polar residues" evidence="1">
    <location>
        <begin position="496"/>
        <end position="511"/>
    </location>
</feature>
<dbReference type="InterPro" id="IPR031348">
    <property type="entry name" value="PigL_N"/>
</dbReference>
<keyword evidence="4" id="KW-1185">Reference proteome</keyword>
<comment type="caution">
    <text evidence="3">The sequence shown here is derived from an EMBL/GenBank/DDBJ whole genome shotgun (WGS) entry which is preliminary data.</text>
</comment>
<dbReference type="InterPro" id="IPR011990">
    <property type="entry name" value="TPR-like_helical_dom_sf"/>
</dbReference>
<sequence length="690" mass="76217">MDPLSIASGAAGLAISCATIIKTLYTWIEDTVEVDENVSNLLEEVSILSRVLDSVSNASGRVPQAVVAEIDPGNALWGSISATLDDIKNTFNKLNQLMTELEKTNRFNRGFLRKPTKQIKFSLRSKDITIYKDRIKSYNTAMTSAFQMINVCLLIHSNSSQDSVFKVLSGLQSQLRHVEVALHTSSSASPGPSSGHEEDDRATQNLQQFVQVAKNFHSSASNILKEGPRSTVWGGSIMGDPLTEAQASMIERWIPPPVNEELGSPVDADSDSETEFARRIEELAIKNEADGDHAKAEQFYRGAIEHGESSSRPGSDITAMKIRLAYACMRQEKWIEADEIMSPIAFERKTNDTLVYHGMHALALAYLDDSKLEEAERCCKRGLWGKRKVLGKDHWRCWETLSLLVRICIARNKTMEAEVHQSFIPNNAAVATDQGALDYLDRSVGSLGRPSNDSDAVSQTQQPLPPQQEYPQSQPYTTAASGPVPSSGRFQYPKTFGSQYTSPPTPNSHQGMVQYPIQHRQTRSNGESSSNLSISRKAIGQPDPILSTMRRPESIGPYSQQQQLEQPRRSTNLWYGHRNDMSGLGLALPLPPPPHSTGAYPQPTQGANNYEYQDYQSPPPLAPYDMAPVPTPEPQCQIFVSIDFMNIEGASTSVAYVVHDLKNPISELLREWPGTGSYSKSSASHPLEAH</sequence>
<feature type="compositionally biased region" description="Polar residues" evidence="1">
    <location>
        <begin position="557"/>
        <end position="568"/>
    </location>
</feature>
<dbReference type="Proteomes" id="UP000750502">
    <property type="component" value="Unassembled WGS sequence"/>
</dbReference>
<reference evidence="3" key="1">
    <citation type="journal article" date="2020" name="bioRxiv">
        <title>Historical genomics reveals the evolutionary mechanisms behind multiple outbreaks of the host-specific coffee wilt pathogen Fusarium xylarioides.</title>
        <authorList>
            <person name="Peck D."/>
            <person name="Nowell R.W."/>
            <person name="Flood J."/>
            <person name="Ryan M.J."/>
            <person name="Barraclough T.G."/>
        </authorList>
    </citation>
    <scope>NUCLEOTIDE SEQUENCE</scope>
    <source>
        <strain evidence="3">IMI 127659i</strain>
    </source>
</reference>
<evidence type="ECO:0000256" key="1">
    <source>
        <dbReference type="SAM" id="MobiDB-lite"/>
    </source>
</evidence>
<dbReference type="AlphaFoldDB" id="A0A9P7KY10"/>
<reference evidence="3" key="2">
    <citation type="submission" date="2020-10" db="EMBL/GenBank/DDBJ databases">
        <authorList>
            <person name="Peck L.D."/>
            <person name="Nowell R.W."/>
            <person name="Flood J."/>
            <person name="Ryan M.J."/>
            <person name="Barraclough T.G."/>
        </authorList>
    </citation>
    <scope>NUCLEOTIDE SEQUENCE</scope>
    <source>
        <strain evidence="3">IMI 127659i</strain>
    </source>
</reference>
<dbReference type="SUPFAM" id="SSF48452">
    <property type="entry name" value="TPR-like"/>
    <property type="match status" value="1"/>
</dbReference>
<proteinExistence type="predicted"/>
<protein>
    <recommendedName>
        <fullName evidence="2">Azaphilone pigments biosynthesis cluster protein L N-terminal domain-containing protein</fullName>
    </recommendedName>
</protein>
<feature type="compositionally biased region" description="Polar residues" evidence="1">
    <location>
        <begin position="449"/>
        <end position="458"/>
    </location>
</feature>
<dbReference type="EMBL" id="JADFTT010000445">
    <property type="protein sequence ID" value="KAG5761508.1"/>
    <property type="molecule type" value="Genomic_DNA"/>
</dbReference>
<feature type="domain" description="Azaphilone pigments biosynthesis cluster protein L N-terminal" evidence="2">
    <location>
        <begin position="1"/>
        <end position="186"/>
    </location>
</feature>
<name>A0A9P7KY10_9HYPO</name>
<dbReference type="Gene3D" id="1.25.40.10">
    <property type="entry name" value="Tetratricopeptide repeat domain"/>
    <property type="match status" value="1"/>
</dbReference>
<gene>
    <name evidence="3" type="ORF">H9Q72_010367</name>
</gene>
<evidence type="ECO:0000259" key="2">
    <source>
        <dbReference type="Pfam" id="PF17111"/>
    </source>
</evidence>
<accession>A0A9P7KY10</accession>